<evidence type="ECO:0000259" key="4">
    <source>
        <dbReference type="Pfam" id="PF01070"/>
    </source>
</evidence>
<protein>
    <recommendedName>
        <fullName evidence="4">FMN-dependent dehydrogenase domain-containing protein</fullName>
    </recommendedName>
</protein>
<keyword evidence="2" id="KW-0285">Flavoprotein</keyword>
<evidence type="ECO:0000256" key="3">
    <source>
        <dbReference type="ARBA" id="ARBA00022643"/>
    </source>
</evidence>
<name>A0A323TBK7_9BACI</name>
<gene>
    <name evidence="5" type="ORF">CR194_19220</name>
</gene>
<dbReference type="GO" id="GO:0009060">
    <property type="term" value="P:aerobic respiration"/>
    <property type="evidence" value="ECO:0007669"/>
    <property type="project" value="TreeGrafter"/>
</dbReference>
<dbReference type="PANTHER" id="PTHR10578:SF107">
    <property type="entry name" value="2-HYDROXYACID OXIDASE 1"/>
    <property type="match status" value="1"/>
</dbReference>
<dbReference type="AlphaFoldDB" id="A0A323TBK7"/>
<dbReference type="PANTHER" id="PTHR10578">
    <property type="entry name" value="S -2-HYDROXY-ACID OXIDASE-RELATED"/>
    <property type="match status" value="1"/>
</dbReference>
<dbReference type="InterPro" id="IPR013785">
    <property type="entry name" value="Aldolase_TIM"/>
</dbReference>
<proteinExistence type="predicted"/>
<dbReference type="GO" id="GO:0005886">
    <property type="term" value="C:plasma membrane"/>
    <property type="evidence" value="ECO:0007669"/>
    <property type="project" value="TreeGrafter"/>
</dbReference>
<dbReference type="Pfam" id="PF01070">
    <property type="entry name" value="FMN_dh"/>
    <property type="match status" value="1"/>
</dbReference>
<dbReference type="GO" id="GO:0004459">
    <property type="term" value="F:L-lactate dehydrogenase (NAD+) activity"/>
    <property type="evidence" value="ECO:0007669"/>
    <property type="project" value="TreeGrafter"/>
</dbReference>
<dbReference type="Gene3D" id="3.20.20.70">
    <property type="entry name" value="Aldolase class I"/>
    <property type="match status" value="1"/>
</dbReference>
<comment type="caution">
    <text evidence="5">The sequence shown here is derived from an EMBL/GenBank/DDBJ whole genome shotgun (WGS) entry which is preliminary data.</text>
</comment>
<dbReference type="OrthoDB" id="9770452at2"/>
<evidence type="ECO:0000256" key="2">
    <source>
        <dbReference type="ARBA" id="ARBA00022630"/>
    </source>
</evidence>
<keyword evidence="3" id="KW-0288">FMN</keyword>
<organism evidence="5 6">
    <name type="scientific">Salipaludibacillus keqinensis</name>
    <dbReference type="NCBI Taxonomy" id="2045207"/>
    <lineage>
        <taxon>Bacteria</taxon>
        <taxon>Bacillati</taxon>
        <taxon>Bacillota</taxon>
        <taxon>Bacilli</taxon>
        <taxon>Bacillales</taxon>
        <taxon>Bacillaceae</taxon>
    </lineage>
</organism>
<reference evidence="5 6" key="1">
    <citation type="submission" date="2017-10" db="EMBL/GenBank/DDBJ databases">
        <title>Bacillus sp. nov., a halophilic bacterium isolated from a Keqin Lake.</title>
        <authorList>
            <person name="Wang H."/>
        </authorList>
    </citation>
    <scope>NUCLEOTIDE SEQUENCE [LARGE SCALE GENOMIC DNA]</scope>
    <source>
        <strain evidence="5 6">KQ-12</strain>
    </source>
</reference>
<evidence type="ECO:0000313" key="6">
    <source>
        <dbReference type="Proteomes" id="UP000248214"/>
    </source>
</evidence>
<evidence type="ECO:0000313" key="5">
    <source>
        <dbReference type="EMBL" id="PYZ91754.1"/>
    </source>
</evidence>
<comment type="cofactor">
    <cofactor evidence="1">
        <name>FMN</name>
        <dbReference type="ChEBI" id="CHEBI:58210"/>
    </cofactor>
</comment>
<keyword evidence="6" id="KW-1185">Reference proteome</keyword>
<sequence>MALGADAVLLGRPYVYGLAQGQEGVTSVLRNLLRDLDTSLAIIGSKDFSSIDRRFIGKCHA</sequence>
<dbReference type="InterPro" id="IPR000262">
    <property type="entry name" value="FMN-dep_DH"/>
</dbReference>
<dbReference type="EMBL" id="PDOD01000006">
    <property type="protein sequence ID" value="PYZ91754.1"/>
    <property type="molecule type" value="Genomic_DNA"/>
</dbReference>
<feature type="domain" description="FMN-dependent dehydrogenase" evidence="4">
    <location>
        <begin position="1"/>
        <end position="56"/>
    </location>
</feature>
<accession>A0A323TBK7</accession>
<dbReference type="SUPFAM" id="SSF51395">
    <property type="entry name" value="FMN-linked oxidoreductases"/>
    <property type="match status" value="1"/>
</dbReference>
<evidence type="ECO:0000256" key="1">
    <source>
        <dbReference type="ARBA" id="ARBA00001917"/>
    </source>
</evidence>
<dbReference type="Proteomes" id="UP000248214">
    <property type="component" value="Unassembled WGS sequence"/>
</dbReference>